<evidence type="ECO:0000256" key="1">
    <source>
        <dbReference type="ARBA" id="ARBA00023015"/>
    </source>
</evidence>
<dbReference type="PANTHER" id="PTHR42756">
    <property type="entry name" value="TRANSCRIPTIONAL REGULATOR, MARR"/>
    <property type="match status" value="1"/>
</dbReference>
<organism evidence="5 6">
    <name type="scientific">Eoetvoesiella caeni</name>
    <dbReference type="NCBI Taxonomy" id="645616"/>
    <lineage>
        <taxon>Bacteria</taxon>
        <taxon>Pseudomonadati</taxon>
        <taxon>Pseudomonadota</taxon>
        <taxon>Betaproteobacteria</taxon>
        <taxon>Burkholderiales</taxon>
        <taxon>Alcaligenaceae</taxon>
        <taxon>Eoetvoesiella</taxon>
    </lineage>
</organism>
<dbReference type="InterPro" id="IPR036388">
    <property type="entry name" value="WH-like_DNA-bd_sf"/>
</dbReference>
<feature type="domain" description="HTH marR-type" evidence="4">
    <location>
        <begin position="14"/>
        <end position="146"/>
    </location>
</feature>
<dbReference type="InterPro" id="IPR000835">
    <property type="entry name" value="HTH_MarR-typ"/>
</dbReference>
<dbReference type="PRINTS" id="PR00598">
    <property type="entry name" value="HTHMARR"/>
</dbReference>
<dbReference type="PROSITE" id="PS50995">
    <property type="entry name" value="HTH_MARR_2"/>
    <property type="match status" value="1"/>
</dbReference>
<evidence type="ECO:0000313" key="5">
    <source>
        <dbReference type="EMBL" id="RBP43342.1"/>
    </source>
</evidence>
<dbReference type="Pfam" id="PF01047">
    <property type="entry name" value="MarR"/>
    <property type="match status" value="1"/>
</dbReference>
<dbReference type="PANTHER" id="PTHR42756:SF1">
    <property type="entry name" value="TRANSCRIPTIONAL REPRESSOR OF EMRAB OPERON"/>
    <property type="match status" value="1"/>
</dbReference>
<dbReference type="InterPro" id="IPR023187">
    <property type="entry name" value="Tscrpt_reg_MarR-type_CS"/>
</dbReference>
<evidence type="ECO:0000256" key="3">
    <source>
        <dbReference type="ARBA" id="ARBA00023163"/>
    </source>
</evidence>
<dbReference type="InterPro" id="IPR036390">
    <property type="entry name" value="WH_DNA-bd_sf"/>
</dbReference>
<gene>
    <name evidence="5" type="ORF">DFR37_101472</name>
</gene>
<keyword evidence="6" id="KW-1185">Reference proteome</keyword>
<evidence type="ECO:0000313" key="6">
    <source>
        <dbReference type="Proteomes" id="UP000253628"/>
    </source>
</evidence>
<dbReference type="EMBL" id="QNRQ01000001">
    <property type="protein sequence ID" value="RBP43342.1"/>
    <property type="molecule type" value="Genomic_DNA"/>
</dbReference>
<protein>
    <submittedName>
        <fullName evidence="5">DNA-binding MarR family transcriptional regulator</fullName>
    </submittedName>
</protein>
<sequence length="165" mass="18000">MEYYQPTPESLGVDENIGHLLKLAVSSVTRKADQAVAPLGLTAMQWRPLVILRYRGINTPAELARLVNVDTGAMTRTLDRLEGKGFLTRQRCQEDRRVVLLALTTSGHDVAAKILPAVAATLNTHLEGFSKAEVNQLIGYLQRIIVNGGFTFDCGGGKEHSKNTA</sequence>
<dbReference type="AlphaFoldDB" id="A0A366HM08"/>
<dbReference type="RefSeq" id="WP_113931623.1">
    <property type="nucleotide sequence ID" value="NZ_JACCEU010000001.1"/>
</dbReference>
<dbReference type="GO" id="GO:0003700">
    <property type="term" value="F:DNA-binding transcription factor activity"/>
    <property type="evidence" value="ECO:0007669"/>
    <property type="project" value="InterPro"/>
</dbReference>
<dbReference type="SUPFAM" id="SSF46785">
    <property type="entry name" value="Winged helix' DNA-binding domain"/>
    <property type="match status" value="1"/>
</dbReference>
<dbReference type="SMART" id="SM00347">
    <property type="entry name" value="HTH_MARR"/>
    <property type="match status" value="1"/>
</dbReference>
<keyword evidence="1" id="KW-0805">Transcription regulation</keyword>
<proteinExistence type="predicted"/>
<evidence type="ECO:0000256" key="2">
    <source>
        <dbReference type="ARBA" id="ARBA00023125"/>
    </source>
</evidence>
<dbReference type="GO" id="GO:0003677">
    <property type="term" value="F:DNA binding"/>
    <property type="evidence" value="ECO:0007669"/>
    <property type="project" value="UniProtKB-KW"/>
</dbReference>
<dbReference type="Proteomes" id="UP000253628">
    <property type="component" value="Unassembled WGS sequence"/>
</dbReference>
<comment type="caution">
    <text evidence="5">The sequence shown here is derived from an EMBL/GenBank/DDBJ whole genome shotgun (WGS) entry which is preliminary data.</text>
</comment>
<keyword evidence="2 5" id="KW-0238">DNA-binding</keyword>
<dbReference type="OrthoDB" id="6195716at2"/>
<evidence type="ECO:0000259" key="4">
    <source>
        <dbReference type="PROSITE" id="PS50995"/>
    </source>
</evidence>
<dbReference type="PROSITE" id="PS01117">
    <property type="entry name" value="HTH_MARR_1"/>
    <property type="match status" value="1"/>
</dbReference>
<dbReference type="Gene3D" id="1.10.10.10">
    <property type="entry name" value="Winged helix-like DNA-binding domain superfamily/Winged helix DNA-binding domain"/>
    <property type="match status" value="1"/>
</dbReference>
<reference evidence="5 6" key="1">
    <citation type="submission" date="2018-06" db="EMBL/GenBank/DDBJ databases">
        <title>Genomic Encyclopedia of Type Strains, Phase IV (KMG-IV): sequencing the most valuable type-strain genomes for metagenomic binning, comparative biology and taxonomic classification.</title>
        <authorList>
            <person name="Goeker M."/>
        </authorList>
    </citation>
    <scope>NUCLEOTIDE SEQUENCE [LARGE SCALE GENOMIC DNA]</scope>
    <source>
        <strain evidence="5 6">DSM 25520</strain>
    </source>
</reference>
<accession>A0A366HM08</accession>
<name>A0A366HM08_9BURK</name>
<keyword evidence="3" id="KW-0804">Transcription</keyword>